<evidence type="ECO:0000259" key="1">
    <source>
        <dbReference type="Pfam" id="PF01593"/>
    </source>
</evidence>
<accession>A0A8D8FPY6</accession>
<proteinExistence type="predicted"/>
<sequence length="527" mass="60128">MQSDAKPILPVRISDYLSLSRIAHRSVHACYFAPKIVTPKLNRPCVMSPKILIVGTGAAGIAAATRLYEAGFRNLILLEAERRIGGRINTVPMGTNVMDFGAQWVHSDTDNPVYDMAAKYNLVETETHRENELCVKSDGEEVPVEKSNHVLDILNSCHEEEERLSKYSKSLGDFYDEFFQEALRTRKFGDLDATTCRQLYEFFQKYHTTYNAVDTLYEVSAPGLLEFTDHQDEYLINWKGRGFKTILDIMMKRLPEQKEAPIPLEDFILFNKRVTNISYPSDADYPVRVTCSDDSCYVVDHVIITVSLGVLKENFHSLFTPKLPLIKTNAIEGLYIGTIDKLILEFDKPFWPTNWNGFGMLWNSEDLAELRNSNRNWLESVCGFFVPAYQPNLLVGWIYGKDARTMELLPEREVQDALVHLLRKFLVKFTIPQPKSFTRTTWYSNRNFRGSYTSRSVQSDLMDAKAADLALPLVNSLGKPVVLFAGEATHPEYFSTVQGAVGSGWREADRLIGLYRDKEVTIRYSKL</sequence>
<dbReference type="Gene3D" id="3.90.660.10">
    <property type="match status" value="1"/>
</dbReference>
<dbReference type="Gene3D" id="3.50.50.60">
    <property type="entry name" value="FAD/NAD(P)-binding domain"/>
    <property type="match status" value="1"/>
</dbReference>
<dbReference type="SUPFAM" id="SSF54373">
    <property type="entry name" value="FAD-linked reductases, C-terminal domain"/>
    <property type="match status" value="1"/>
</dbReference>
<evidence type="ECO:0000313" key="2">
    <source>
        <dbReference type="EMBL" id="CAG6478860.1"/>
    </source>
</evidence>
<dbReference type="InterPro" id="IPR050281">
    <property type="entry name" value="Flavin_monoamine_oxidase"/>
</dbReference>
<dbReference type="InterPro" id="IPR002937">
    <property type="entry name" value="Amino_oxidase"/>
</dbReference>
<dbReference type="Pfam" id="PF01593">
    <property type="entry name" value="Amino_oxidase"/>
    <property type="match status" value="1"/>
</dbReference>
<dbReference type="SUPFAM" id="SSF51905">
    <property type="entry name" value="FAD/NAD(P)-binding domain"/>
    <property type="match status" value="1"/>
</dbReference>
<dbReference type="GO" id="GO:0046592">
    <property type="term" value="F:polyamine oxidase activity"/>
    <property type="evidence" value="ECO:0007669"/>
    <property type="project" value="TreeGrafter"/>
</dbReference>
<dbReference type="PANTHER" id="PTHR10742:SF398">
    <property type="entry name" value="AMINE OXIDASE DOMAIN-CONTAINING PROTEIN-RELATED"/>
    <property type="match status" value="1"/>
</dbReference>
<dbReference type="InterPro" id="IPR036188">
    <property type="entry name" value="FAD/NAD-bd_sf"/>
</dbReference>
<name>A0A8D8FPY6_CULPI</name>
<dbReference type="PANTHER" id="PTHR10742">
    <property type="entry name" value="FLAVIN MONOAMINE OXIDASE"/>
    <property type="match status" value="1"/>
</dbReference>
<dbReference type="EMBL" id="HBUE01083983">
    <property type="protein sequence ID" value="CAG6478860.1"/>
    <property type="molecule type" value="Transcribed_RNA"/>
</dbReference>
<dbReference type="AlphaFoldDB" id="A0A8D8FPY6"/>
<reference evidence="2" key="1">
    <citation type="submission" date="2021-05" db="EMBL/GenBank/DDBJ databases">
        <authorList>
            <person name="Alioto T."/>
            <person name="Alioto T."/>
            <person name="Gomez Garrido J."/>
        </authorList>
    </citation>
    <scope>NUCLEOTIDE SEQUENCE</scope>
</reference>
<feature type="domain" description="Amine oxidase" evidence="1">
    <location>
        <begin position="59"/>
        <end position="512"/>
    </location>
</feature>
<organism evidence="2">
    <name type="scientific">Culex pipiens</name>
    <name type="common">House mosquito</name>
    <dbReference type="NCBI Taxonomy" id="7175"/>
    <lineage>
        <taxon>Eukaryota</taxon>
        <taxon>Metazoa</taxon>
        <taxon>Ecdysozoa</taxon>
        <taxon>Arthropoda</taxon>
        <taxon>Hexapoda</taxon>
        <taxon>Insecta</taxon>
        <taxon>Pterygota</taxon>
        <taxon>Neoptera</taxon>
        <taxon>Endopterygota</taxon>
        <taxon>Diptera</taxon>
        <taxon>Nematocera</taxon>
        <taxon>Culicoidea</taxon>
        <taxon>Culicidae</taxon>
        <taxon>Culicinae</taxon>
        <taxon>Culicini</taxon>
        <taxon>Culex</taxon>
        <taxon>Culex</taxon>
    </lineage>
</organism>
<protein>
    <submittedName>
        <fullName evidence="2">Spermine oxidase</fullName>
    </submittedName>
</protein>